<dbReference type="RefSeq" id="WP_132176142.1">
    <property type="nucleotide sequence ID" value="NZ_SMKX01000179.1"/>
</dbReference>
<feature type="transmembrane region" description="Helical" evidence="1">
    <location>
        <begin position="21"/>
        <end position="40"/>
    </location>
</feature>
<dbReference type="EMBL" id="SMKX01000179">
    <property type="protein sequence ID" value="TDD46218.1"/>
    <property type="molecule type" value="Genomic_DNA"/>
</dbReference>
<protein>
    <submittedName>
        <fullName evidence="2">Uncharacterized protein</fullName>
    </submittedName>
</protein>
<keyword evidence="1" id="KW-0812">Transmembrane</keyword>
<name>A0A4R4YME0_9ACTN</name>
<organism evidence="2 3">
    <name type="scientific">Kribbella antibiotica</name>
    <dbReference type="NCBI Taxonomy" id="190195"/>
    <lineage>
        <taxon>Bacteria</taxon>
        <taxon>Bacillati</taxon>
        <taxon>Actinomycetota</taxon>
        <taxon>Actinomycetes</taxon>
        <taxon>Propionibacteriales</taxon>
        <taxon>Kribbellaceae</taxon>
        <taxon>Kribbella</taxon>
    </lineage>
</organism>
<dbReference type="Proteomes" id="UP000295124">
    <property type="component" value="Unassembled WGS sequence"/>
</dbReference>
<gene>
    <name evidence="2" type="ORF">E1263_37030</name>
</gene>
<reference evidence="2 3" key="1">
    <citation type="submission" date="2019-03" db="EMBL/GenBank/DDBJ databases">
        <title>Draft genome sequences of novel Actinobacteria.</title>
        <authorList>
            <person name="Sahin N."/>
            <person name="Ay H."/>
            <person name="Saygin H."/>
        </authorList>
    </citation>
    <scope>NUCLEOTIDE SEQUENCE [LARGE SCALE GENOMIC DNA]</scope>
    <source>
        <strain evidence="2 3">JCM 13523</strain>
    </source>
</reference>
<feature type="transmembrane region" description="Helical" evidence="1">
    <location>
        <begin position="46"/>
        <end position="65"/>
    </location>
</feature>
<evidence type="ECO:0000313" key="3">
    <source>
        <dbReference type="Proteomes" id="UP000295124"/>
    </source>
</evidence>
<evidence type="ECO:0000313" key="2">
    <source>
        <dbReference type="EMBL" id="TDD46218.1"/>
    </source>
</evidence>
<evidence type="ECO:0000256" key="1">
    <source>
        <dbReference type="SAM" id="Phobius"/>
    </source>
</evidence>
<dbReference type="AlphaFoldDB" id="A0A4R4YME0"/>
<proteinExistence type="predicted"/>
<keyword evidence="1" id="KW-0472">Membrane</keyword>
<keyword evidence="3" id="KW-1185">Reference proteome</keyword>
<keyword evidence="1" id="KW-1133">Transmembrane helix</keyword>
<dbReference type="PROSITE" id="PS51257">
    <property type="entry name" value="PROKAR_LIPOPROTEIN"/>
    <property type="match status" value="1"/>
</dbReference>
<sequence length="76" mass="8229">MRERLRRALWDLGWGGRGTGVMFLLAGIGAVLGGCVGALFDDWLMGSGFGMLAGFGVFIGLVVWAHRGHMNPDRKH</sequence>
<comment type="caution">
    <text evidence="2">The sequence shown here is derived from an EMBL/GenBank/DDBJ whole genome shotgun (WGS) entry which is preliminary data.</text>
</comment>
<accession>A0A4R4YME0</accession>